<dbReference type="AlphaFoldDB" id="A0A0F9MPW8"/>
<proteinExistence type="predicted"/>
<name>A0A0F9MPW8_9ZZZZ</name>
<protein>
    <submittedName>
        <fullName evidence="1">Uncharacterized protein</fullName>
    </submittedName>
</protein>
<comment type="caution">
    <text evidence="1">The sequence shown here is derived from an EMBL/GenBank/DDBJ whole genome shotgun (WGS) entry which is preliminary data.</text>
</comment>
<evidence type="ECO:0000313" key="1">
    <source>
        <dbReference type="EMBL" id="KKN09350.1"/>
    </source>
</evidence>
<sequence length="624" mass="68431">MTLNTEVKINGIDVTSKVISWKIDKDISETIRQAKIKLTRSVNTLVTLNNAQTVSIKRGENATEQFVFNGRIDDFIPEMGRVNIVAKDRLADLIDFEVTTTYNKTDAQAGVISNIATNLVTVHGGGFLDMDSTSTVNSGTDLALDQFECNRDDIFERLKKLASHIDYQIFYNPNLSSTLVYFQPEGHLGSKGTFTVGTEIQNVPKWTQSTKELVNDLTIFGAHVEVQTTELKDGDASTTVFTLINTPTTIKVFVGGTLKIGGLENSVPDAEYFVDTDQQNPNITFVTPPGSGSGNIDIRYSYAVPLPVLVTDEASKSTYKVVEKSTTIKHLRSVDDAEIKASAMIGKYANPFLNTKLNIIDVTKVVDLEPGNFISVVDNFNNINKDVLIRKIQMSFPHRFDVLHVGNRDYREPELQSDILKRIKDLEDEGQRGIGILTQVLQASENATFSPRYFVHESTVTSDRNTIGHPTLGYIGDPVNNASNIPTRLIGDNIGAIASDRILQGNNTYIELFVDKDFEDTAITTADWNTSSNGISYTASNTMAQSGAFWRNGDSISEVRMTASFTGSPSFLISADAGNNFQSVSLNSGLSTAVNLNTTGTDLRWQATGIASDSITRMDVEVIS</sequence>
<organism evidence="1">
    <name type="scientific">marine sediment metagenome</name>
    <dbReference type="NCBI Taxonomy" id="412755"/>
    <lineage>
        <taxon>unclassified sequences</taxon>
        <taxon>metagenomes</taxon>
        <taxon>ecological metagenomes</taxon>
    </lineage>
</organism>
<gene>
    <name evidence="1" type="ORF">LCGC14_1047400</name>
</gene>
<accession>A0A0F9MPW8</accession>
<reference evidence="1" key="1">
    <citation type="journal article" date="2015" name="Nature">
        <title>Complex archaea that bridge the gap between prokaryotes and eukaryotes.</title>
        <authorList>
            <person name="Spang A."/>
            <person name="Saw J.H."/>
            <person name="Jorgensen S.L."/>
            <person name="Zaremba-Niedzwiedzka K."/>
            <person name="Martijn J."/>
            <person name="Lind A.E."/>
            <person name="van Eijk R."/>
            <person name="Schleper C."/>
            <person name="Guy L."/>
            <person name="Ettema T.J."/>
        </authorList>
    </citation>
    <scope>NUCLEOTIDE SEQUENCE</scope>
</reference>
<dbReference type="EMBL" id="LAZR01004357">
    <property type="protein sequence ID" value="KKN09350.1"/>
    <property type="molecule type" value="Genomic_DNA"/>
</dbReference>